<dbReference type="GO" id="GO:0016020">
    <property type="term" value="C:membrane"/>
    <property type="evidence" value="ECO:0007669"/>
    <property type="project" value="UniProtKB-SubCell"/>
</dbReference>
<dbReference type="PANTHER" id="PTHR30576:SF0">
    <property type="entry name" value="UNDECAPRENYL-PHOSPHATE N-ACETYLGALACTOSAMINYL 1-PHOSPHATE TRANSFERASE-RELATED"/>
    <property type="match status" value="1"/>
</dbReference>
<keyword evidence="3 6" id="KW-0812">Transmembrane</keyword>
<feature type="transmembrane region" description="Helical" evidence="6">
    <location>
        <begin position="12"/>
        <end position="36"/>
    </location>
</feature>
<evidence type="ECO:0000256" key="2">
    <source>
        <dbReference type="ARBA" id="ARBA00022679"/>
    </source>
</evidence>
<feature type="transmembrane region" description="Helical" evidence="6">
    <location>
        <begin position="106"/>
        <end position="127"/>
    </location>
</feature>
<evidence type="ECO:0000256" key="5">
    <source>
        <dbReference type="ARBA" id="ARBA00023136"/>
    </source>
</evidence>
<dbReference type="InterPro" id="IPR003362">
    <property type="entry name" value="Bact_transf"/>
</dbReference>
<protein>
    <recommendedName>
        <fullName evidence="7">Bacterial sugar transferase domain-containing protein</fullName>
    </recommendedName>
</protein>
<feature type="domain" description="Bacterial sugar transferase" evidence="7">
    <location>
        <begin position="255"/>
        <end position="435"/>
    </location>
</feature>
<dbReference type="Pfam" id="PF02397">
    <property type="entry name" value="Bac_transf"/>
    <property type="match status" value="1"/>
</dbReference>
<evidence type="ECO:0000256" key="6">
    <source>
        <dbReference type="SAM" id="Phobius"/>
    </source>
</evidence>
<dbReference type="PANTHER" id="PTHR30576">
    <property type="entry name" value="COLANIC BIOSYNTHESIS UDP-GLUCOSE LIPID CARRIER TRANSFERASE"/>
    <property type="match status" value="1"/>
</dbReference>
<dbReference type="AlphaFoldDB" id="A0A644VUW8"/>
<evidence type="ECO:0000256" key="4">
    <source>
        <dbReference type="ARBA" id="ARBA00022989"/>
    </source>
</evidence>
<dbReference type="InterPro" id="IPR017475">
    <property type="entry name" value="EPS_sugar_tfrase"/>
</dbReference>
<feature type="transmembrane region" description="Helical" evidence="6">
    <location>
        <begin position="80"/>
        <end position="99"/>
    </location>
</feature>
<keyword evidence="4 6" id="KW-1133">Transmembrane helix</keyword>
<dbReference type="GO" id="GO:0016780">
    <property type="term" value="F:phosphotransferase activity, for other substituted phosphate groups"/>
    <property type="evidence" value="ECO:0007669"/>
    <property type="project" value="TreeGrafter"/>
</dbReference>
<organism evidence="8">
    <name type="scientific">bioreactor metagenome</name>
    <dbReference type="NCBI Taxonomy" id="1076179"/>
    <lineage>
        <taxon>unclassified sequences</taxon>
        <taxon>metagenomes</taxon>
        <taxon>ecological metagenomes</taxon>
    </lineage>
</organism>
<evidence type="ECO:0000259" key="7">
    <source>
        <dbReference type="Pfam" id="PF02397"/>
    </source>
</evidence>
<evidence type="ECO:0000256" key="1">
    <source>
        <dbReference type="ARBA" id="ARBA00004141"/>
    </source>
</evidence>
<comment type="subcellular location">
    <subcellularLocation>
        <location evidence="1">Membrane</location>
        <topology evidence="1">Multi-pass membrane protein</topology>
    </subcellularLocation>
</comment>
<feature type="transmembrane region" description="Helical" evidence="6">
    <location>
        <begin position="257"/>
        <end position="281"/>
    </location>
</feature>
<evidence type="ECO:0000313" key="8">
    <source>
        <dbReference type="EMBL" id="MPL95136.1"/>
    </source>
</evidence>
<dbReference type="NCBIfam" id="TIGR03025">
    <property type="entry name" value="EPS_sugtrans"/>
    <property type="match status" value="1"/>
</dbReference>
<feature type="transmembrane region" description="Helical" evidence="6">
    <location>
        <begin position="48"/>
        <end position="68"/>
    </location>
</feature>
<sequence length="463" mass="53406">MRDLKNYKGSVSIFITLTIITIQSLLFFLTWNLVYNDEMRYSPFYNKGLILLVLIYAIMYITFSNVYGGYKVGYLRVSDIIYSQIVSLVFVNIITYAQVSLMDRRLLNPLAFILMTIVQVFCTVIWAYTSNRFYFKVFPPINIAIVFGNKNVDSFIDKMGKRWDKYKICKTVDVGMGIEAVMAEIEGYDGVVIYDVESFTRNRILKECYKKSISVYMTPKISDIIIGSSDEVHLFDTPLFLSKNTGMSYEQKFLKRAIDIIASLVLIILTSPIMLLVAVSIKLYDKGPVLFKQNRLTIDNKIFEIYKFRSMIIEAEKDGIPLMASKDDDRITKIGKVIRKIRFDELPQLFNVLIGDMSLVGPRPERPEIASAYIEIIPEFEFRTKVKAGLTGYAQIMGKYNTRAYDKLKLDMMYIEKFSLLLDLKILLMTFKYLFTPSNEESTEGFDSSELSAEYECSVTKKD</sequence>
<evidence type="ECO:0000256" key="3">
    <source>
        <dbReference type="ARBA" id="ARBA00022692"/>
    </source>
</evidence>
<gene>
    <name evidence="8" type="ORF">SDC9_41302</name>
</gene>
<proteinExistence type="predicted"/>
<dbReference type="EMBL" id="VSSQ01000456">
    <property type="protein sequence ID" value="MPL95136.1"/>
    <property type="molecule type" value="Genomic_DNA"/>
</dbReference>
<comment type="caution">
    <text evidence="8">The sequence shown here is derived from an EMBL/GenBank/DDBJ whole genome shotgun (WGS) entry which is preliminary data.</text>
</comment>
<accession>A0A644VUW8</accession>
<keyword evidence="5 6" id="KW-0472">Membrane</keyword>
<keyword evidence="2" id="KW-0808">Transferase</keyword>
<name>A0A644VUW8_9ZZZZ</name>
<reference evidence="8" key="1">
    <citation type="submission" date="2019-08" db="EMBL/GenBank/DDBJ databases">
        <authorList>
            <person name="Kucharzyk K."/>
            <person name="Murdoch R.W."/>
            <person name="Higgins S."/>
            <person name="Loffler F."/>
        </authorList>
    </citation>
    <scope>NUCLEOTIDE SEQUENCE</scope>
</reference>